<dbReference type="Proteomes" id="UP000233786">
    <property type="component" value="Unassembled WGS sequence"/>
</dbReference>
<dbReference type="GO" id="GO:0050660">
    <property type="term" value="F:flavin adenine dinucleotide binding"/>
    <property type="evidence" value="ECO:0007669"/>
    <property type="project" value="InterPro"/>
</dbReference>
<dbReference type="PROSITE" id="PS00072">
    <property type="entry name" value="ACYL_COA_DH_1"/>
    <property type="match status" value="1"/>
</dbReference>
<protein>
    <recommendedName>
        <fullName evidence="3">Medium-chain specific acyl-CoA dehydrogenase, mitochondrial</fullName>
    </recommendedName>
</protein>
<dbReference type="AlphaFoldDB" id="A0A2N3XZM0"/>
<dbReference type="Pfam" id="PF02771">
    <property type="entry name" value="Acyl-CoA_dh_N"/>
    <property type="match status" value="1"/>
</dbReference>
<dbReference type="PANTHER" id="PTHR48083:SF2">
    <property type="entry name" value="MEDIUM-CHAIN SPECIFIC ACYL-COA DEHYDROGENASE, MITOCHONDRIAL"/>
    <property type="match status" value="1"/>
</dbReference>
<dbReference type="InterPro" id="IPR009075">
    <property type="entry name" value="AcylCo_DH/oxidase_C"/>
</dbReference>
<dbReference type="Pfam" id="PF02770">
    <property type="entry name" value="Acyl-CoA_dh_M"/>
    <property type="match status" value="1"/>
</dbReference>
<dbReference type="InterPro" id="IPR009100">
    <property type="entry name" value="AcylCoA_DH/oxidase_NM_dom_sf"/>
</dbReference>
<keyword evidence="4 7" id="KW-0285">Flavoprotein</keyword>
<evidence type="ECO:0000259" key="10">
    <source>
        <dbReference type="Pfam" id="PF02771"/>
    </source>
</evidence>
<dbReference type="CDD" id="cd00567">
    <property type="entry name" value="ACAD"/>
    <property type="match status" value="1"/>
</dbReference>
<comment type="similarity">
    <text evidence="2 7">Belongs to the acyl-CoA dehydrogenase family.</text>
</comment>
<dbReference type="InterPro" id="IPR006089">
    <property type="entry name" value="Acyl-CoA_DH_CS"/>
</dbReference>
<comment type="caution">
    <text evidence="11">The sequence shown here is derived from an EMBL/GenBank/DDBJ whole genome shotgun (WGS) entry which is preliminary data.</text>
</comment>
<accession>A0A2N3XZM0</accession>
<evidence type="ECO:0000256" key="3">
    <source>
        <dbReference type="ARBA" id="ARBA00019125"/>
    </source>
</evidence>
<gene>
    <name evidence="11" type="ORF">A8926_3865</name>
</gene>
<keyword evidence="12" id="KW-1185">Reference proteome</keyword>
<dbReference type="Gene3D" id="2.40.110.10">
    <property type="entry name" value="Butyryl-CoA Dehydrogenase, subunit A, domain 2"/>
    <property type="match status" value="1"/>
</dbReference>
<dbReference type="STRING" id="994479.GCA_000194155_03352"/>
<dbReference type="GO" id="GO:0003995">
    <property type="term" value="F:acyl-CoA dehydrogenase activity"/>
    <property type="evidence" value="ECO:0007669"/>
    <property type="project" value="InterPro"/>
</dbReference>
<keyword evidence="6 7" id="KW-0560">Oxidoreductase</keyword>
<dbReference type="Pfam" id="PF00441">
    <property type="entry name" value="Acyl-CoA_dh_1"/>
    <property type="match status" value="1"/>
</dbReference>
<feature type="domain" description="Acyl-CoA dehydrogenase/oxidase N-terminal" evidence="10">
    <location>
        <begin position="20"/>
        <end position="114"/>
    </location>
</feature>
<organism evidence="11 12">
    <name type="scientific">Saccharopolyspora spinosa</name>
    <dbReference type="NCBI Taxonomy" id="60894"/>
    <lineage>
        <taxon>Bacteria</taxon>
        <taxon>Bacillati</taxon>
        <taxon>Actinomycetota</taxon>
        <taxon>Actinomycetes</taxon>
        <taxon>Pseudonocardiales</taxon>
        <taxon>Pseudonocardiaceae</taxon>
        <taxon>Saccharopolyspora</taxon>
    </lineage>
</organism>
<evidence type="ECO:0000259" key="8">
    <source>
        <dbReference type="Pfam" id="PF00441"/>
    </source>
</evidence>
<evidence type="ECO:0000256" key="6">
    <source>
        <dbReference type="ARBA" id="ARBA00023002"/>
    </source>
</evidence>
<comment type="cofactor">
    <cofactor evidence="1 7">
        <name>FAD</name>
        <dbReference type="ChEBI" id="CHEBI:57692"/>
    </cofactor>
</comment>
<keyword evidence="5 7" id="KW-0274">FAD</keyword>
<dbReference type="EMBL" id="PJNB01000001">
    <property type="protein sequence ID" value="PKW16071.1"/>
    <property type="molecule type" value="Genomic_DNA"/>
</dbReference>
<evidence type="ECO:0000256" key="4">
    <source>
        <dbReference type="ARBA" id="ARBA00022630"/>
    </source>
</evidence>
<reference evidence="11" key="1">
    <citation type="submission" date="2017-12" db="EMBL/GenBank/DDBJ databases">
        <title>Sequencing the genomes of 1000 Actinobacteria strains.</title>
        <authorList>
            <person name="Klenk H.-P."/>
        </authorList>
    </citation>
    <scope>NUCLEOTIDE SEQUENCE [LARGE SCALE GENOMIC DNA]</scope>
    <source>
        <strain evidence="11">DSM 44228</strain>
    </source>
</reference>
<dbReference type="InterPro" id="IPR006091">
    <property type="entry name" value="Acyl-CoA_Oxase/DH_mid-dom"/>
</dbReference>
<evidence type="ECO:0000256" key="5">
    <source>
        <dbReference type="ARBA" id="ARBA00022827"/>
    </source>
</evidence>
<dbReference type="FunFam" id="1.20.140.10:FF:000001">
    <property type="entry name" value="Acyl-CoA dehydrogenase"/>
    <property type="match status" value="1"/>
</dbReference>
<evidence type="ECO:0000313" key="11">
    <source>
        <dbReference type="EMBL" id="PKW16071.1"/>
    </source>
</evidence>
<dbReference type="Gene3D" id="1.20.140.10">
    <property type="entry name" value="Butyryl-CoA Dehydrogenase, subunit A, domain 3"/>
    <property type="match status" value="1"/>
</dbReference>
<dbReference type="RefSeq" id="WP_029535415.1">
    <property type="nucleotide sequence ID" value="NZ_CP061007.1"/>
</dbReference>
<evidence type="ECO:0000256" key="2">
    <source>
        <dbReference type="ARBA" id="ARBA00009347"/>
    </source>
</evidence>
<dbReference type="InterPro" id="IPR050741">
    <property type="entry name" value="Acyl-CoA_dehydrogenase"/>
</dbReference>
<dbReference type="PIRSF" id="PIRSF016578">
    <property type="entry name" value="HsaA"/>
    <property type="match status" value="1"/>
</dbReference>
<name>A0A2N3XZM0_SACSN</name>
<dbReference type="SUPFAM" id="SSF56645">
    <property type="entry name" value="Acyl-CoA dehydrogenase NM domain-like"/>
    <property type="match status" value="1"/>
</dbReference>
<feature type="domain" description="Acyl-CoA oxidase/dehydrogenase middle" evidence="9">
    <location>
        <begin position="123"/>
        <end position="194"/>
    </location>
</feature>
<dbReference type="InterPro" id="IPR046373">
    <property type="entry name" value="Acyl-CoA_Oxase/DH_mid-dom_sf"/>
</dbReference>
<dbReference type="OrthoDB" id="8876745at2"/>
<dbReference type="InterPro" id="IPR036250">
    <property type="entry name" value="AcylCo_DH-like_C"/>
</dbReference>
<feature type="domain" description="Acyl-CoA dehydrogenase/oxidase C-terminal" evidence="8">
    <location>
        <begin position="225"/>
        <end position="375"/>
    </location>
</feature>
<dbReference type="GO" id="GO:0033539">
    <property type="term" value="P:fatty acid beta-oxidation using acyl-CoA dehydrogenase"/>
    <property type="evidence" value="ECO:0007669"/>
    <property type="project" value="TreeGrafter"/>
</dbReference>
<evidence type="ECO:0000313" key="12">
    <source>
        <dbReference type="Proteomes" id="UP000233786"/>
    </source>
</evidence>
<sequence>MEFAYSARLAELKRRAGELTKQLMSYEDECERNGSLSEESRHHVKALALDSGLAAMNAPVDSGGAGLSWLEQVVVEEELGQLTNGLWAAVWRPTAAELLACTAAQREQYLIPEVRGLRFGGRAITEPAAGSDLRGIATTAVRTTKGYRINGEKWFVTLGDVADYFVLLAVTQPDNAPTMFLVDKDLPGVECIEVPRYTHQFAFAHPHFRFTDVEVGEDAVLGAVGEGLRLTQATFSEERIVLAAHAMGAAERALALASDWARERVQGGDRIIRHQLIQGMLADSAIDVAVNRTFVHRVAWEVDRQSDLKTLNAKVAMAKIAATEAAGRVADRAVQIFGGRGYLRANPVERIYRDVRLDRIWMGTSEVQRLVVANEIDKRGISTLVHFSGADRS</sequence>
<dbReference type="InterPro" id="IPR013786">
    <property type="entry name" value="AcylCoA_DH/ox_N"/>
</dbReference>
<dbReference type="Gene3D" id="1.10.540.10">
    <property type="entry name" value="Acyl-CoA dehydrogenase/oxidase, N-terminal domain"/>
    <property type="match status" value="1"/>
</dbReference>
<proteinExistence type="inferred from homology"/>
<evidence type="ECO:0000259" key="9">
    <source>
        <dbReference type="Pfam" id="PF02770"/>
    </source>
</evidence>
<dbReference type="SUPFAM" id="SSF47203">
    <property type="entry name" value="Acyl-CoA dehydrogenase C-terminal domain-like"/>
    <property type="match status" value="1"/>
</dbReference>
<dbReference type="PANTHER" id="PTHR48083">
    <property type="entry name" value="MEDIUM-CHAIN SPECIFIC ACYL-COA DEHYDROGENASE, MITOCHONDRIAL-RELATED"/>
    <property type="match status" value="1"/>
</dbReference>
<evidence type="ECO:0000256" key="7">
    <source>
        <dbReference type="RuleBase" id="RU362125"/>
    </source>
</evidence>
<evidence type="ECO:0000256" key="1">
    <source>
        <dbReference type="ARBA" id="ARBA00001974"/>
    </source>
</evidence>
<dbReference type="GO" id="GO:0005737">
    <property type="term" value="C:cytoplasm"/>
    <property type="evidence" value="ECO:0007669"/>
    <property type="project" value="TreeGrafter"/>
</dbReference>
<dbReference type="InterPro" id="IPR037069">
    <property type="entry name" value="AcylCoA_DH/ox_N_sf"/>
</dbReference>